<dbReference type="Proteomes" id="UP001302316">
    <property type="component" value="Unassembled WGS sequence"/>
</dbReference>
<evidence type="ECO:0000256" key="3">
    <source>
        <dbReference type="ARBA" id="ARBA00022989"/>
    </source>
</evidence>
<comment type="caution">
    <text evidence="8">The sequence shown here is derived from an EMBL/GenBank/DDBJ whole genome shotgun (WGS) entry which is preliminary data.</text>
</comment>
<keyword evidence="3 7" id="KW-1133">Transmembrane helix</keyword>
<dbReference type="GO" id="GO:0071555">
    <property type="term" value="P:cell wall organization"/>
    <property type="evidence" value="ECO:0007669"/>
    <property type="project" value="UniProtKB-KW"/>
</dbReference>
<proteinExistence type="inferred from homology"/>
<keyword evidence="5 7" id="KW-0456">Lyase</keyword>
<evidence type="ECO:0000256" key="2">
    <source>
        <dbReference type="ARBA" id="ARBA00022692"/>
    </source>
</evidence>
<evidence type="ECO:0000256" key="5">
    <source>
        <dbReference type="ARBA" id="ARBA00023239"/>
    </source>
</evidence>
<dbReference type="GO" id="GO:0009252">
    <property type="term" value="P:peptidoglycan biosynthetic process"/>
    <property type="evidence" value="ECO:0007669"/>
    <property type="project" value="UniProtKB-UniRule"/>
</dbReference>
<comment type="catalytic activity">
    <reaction evidence="7">
        <text>a peptidoglycan chain = a peptidoglycan chain with N-acetyl-1,6-anhydromuramyl-[peptide] at the reducing end + a peptidoglycan chain with N-acetylglucosamine at the non-reducing end.</text>
        <dbReference type="EC" id="4.2.2.29"/>
    </reaction>
</comment>
<dbReference type="EMBL" id="JAYGII010000008">
    <property type="protein sequence ID" value="MEA5445276.1"/>
    <property type="molecule type" value="Genomic_DNA"/>
</dbReference>
<keyword evidence="2 7" id="KW-0812">Transmembrane</keyword>
<dbReference type="RefSeq" id="WP_346050906.1">
    <property type="nucleotide sequence ID" value="NZ_JAYGII010000008.1"/>
</dbReference>
<sequence>MKWFRHIVLPGLGVLLLLTAALAAWLWQQWQELESRPLAVETSQTVVVERGDNLLRLARQLESEGIIADAERVRYWSRISGQGRNIRAGEYRIEPGMTLPELVERLERGDVVMYRFTLVEGWTFRQMRQALARHEAVEHTLEGMSDEDVMAAIGSAALHPEGWFLPDTYVFPRGTSDRQILTRAHRAMEETLESVWSQRDGGLPLDDPYEALILASIVERETGADGERGKVAGVFVRRLREGMRLQTDPTVIYGLPEGEFEGRLRYRHLRTDTPYNTYTRHGLPPTPIAMPGRAALEATVHPEVGEYLYFVSRNDGTHHFSPTLREHNRAVRKYQLGEDIDLGGEGND</sequence>
<protein>
    <recommendedName>
        <fullName evidence="7">Endolytic murein transglycosylase</fullName>
        <ecNumber evidence="7">4.2.2.29</ecNumber>
    </recommendedName>
    <alternativeName>
        <fullName evidence="7">Peptidoglycan lytic transglycosylase</fullName>
    </alternativeName>
    <alternativeName>
        <fullName evidence="7">Peptidoglycan polymerization terminase</fullName>
    </alternativeName>
</protein>
<dbReference type="PANTHER" id="PTHR30518">
    <property type="entry name" value="ENDOLYTIC MUREIN TRANSGLYCOSYLASE"/>
    <property type="match status" value="1"/>
</dbReference>
<gene>
    <name evidence="7 8" type="primary">mltG</name>
    <name evidence="8" type="ORF">VCB98_05535</name>
</gene>
<keyword evidence="7" id="KW-0997">Cell inner membrane</keyword>
<evidence type="ECO:0000256" key="1">
    <source>
        <dbReference type="ARBA" id="ARBA00022475"/>
    </source>
</evidence>
<accession>A0AAP6JE22</accession>
<dbReference type="GO" id="GO:0008932">
    <property type="term" value="F:lytic endotransglycosylase activity"/>
    <property type="evidence" value="ECO:0007669"/>
    <property type="project" value="UniProtKB-UniRule"/>
</dbReference>
<keyword evidence="9" id="KW-1185">Reference proteome</keyword>
<comment type="similarity">
    <text evidence="7">Belongs to the transglycosylase MltG family.</text>
</comment>
<dbReference type="PANTHER" id="PTHR30518:SF2">
    <property type="entry name" value="ENDOLYTIC MUREIN TRANSGLYCOSYLASE"/>
    <property type="match status" value="1"/>
</dbReference>
<name>A0AAP6JE22_9GAMM</name>
<keyword evidence="6 7" id="KW-0961">Cell wall biogenesis/degradation</keyword>
<dbReference type="CDD" id="cd08010">
    <property type="entry name" value="MltG_like"/>
    <property type="match status" value="1"/>
</dbReference>
<comment type="function">
    <text evidence="7">Functions as a peptidoglycan terminase that cleaves nascent peptidoglycan strands endolytically to terminate their elongation.</text>
</comment>
<keyword evidence="1 7" id="KW-1003">Cell membrane</keyword>
<evidence type="ECO:0000256" key="6">
    <source>
        <dbReference type="ARBA" id="ARBA00023316"/>
    </source>
</evidence>
<dbReference type="Gene3D" id="3.30.1490.480">
    <property type="entry name" value="Endolytic murein transglycosylase"/>
    <property type="match status" value="1"/>
</dbReference>
<evidence type="ECO:0000313" key="9">
    <source>
        <dbReference type="Proteomes" id="UP001302316"/>
    </source>
</evidence>
<keyword evidence="4 7" id="KW-0472">Membrane</keyword>
<dbReference type="Gene3D" id="3.30.160.60">
    <property type="entry name" value="Classic Zinc Finger"/>
    <property type="match status" value="1"/>
</dbReference>
<dbReference type="HAMAP" id="MF_02065">
    <property type="entry name" value="MltG"/>
    <property type="match status" value="1"/>
</dbReference>
<dbReference type="InterPro" id="IPR003770">
    <property type="entry name" value="MLTG-like"/>
</dbReference>
<organism evidence="8 9">
    <name type="scientific">Natronospira elongata</name>
    <dbReference type="NCBI Taxonomy" id="3110268"/>
    <lineage>
        <taxon>Bacteria</taxon>
        <taxon>Pseudomonadati</taxon>
        <taxon>Pseudomonadota</taxon>
        <taxon>Gammaproteobacteria</taxon>
        <taxon>Natronospirales</taxon>
        <taxon>Natronospiraceae</taxon>
        <taxon>Natronospira</taxon>
    </lineage>
</organism>
<dbReference type="NCBIfam" id="TIGR00247">
    <property type="entry name" value="endolytic transglycosylase MltG"/>
    <property type="match status" value="1"/>
</dbReference>
<feature type="site" description="Important for catalytic activity" evidence="7">
    <location>
        <position position="221"/>
    </location>
</feature>
<dbReference type="GO" id="GO:0005886">
    <property type="term" value="C:plasma membrane"/>
    <property type="evidence" value="ECO:0007669"/>
    <property type="project" value="UniProtKB-UniRule"/>
</dbReference>
<evidence type="ECO:0000256" key="7">
    <source>
        <dbReference type="HAMAP-Rule" id="MF_02065"/>
    </source>
</evidence>
<evidence type="ECO:0000256" key="4">
    <source>
        <dbReference type="ARBA" id="ARBA00023136"/>
    </source>
</evidence>
<dbReference type="Pfam" id="PF02618">
    <property type="entry name" value="YceG"/>
    <property type="match status" value="1"/>
</dbReference>
<dbReference type="EC" id="4.2.2.29" evidence="7"/>
<evidence type="ECO:0000313" key="8">
    <source>
        <dbReference type="EMBL" id="MEA5445276.1"/>
    </source>
</evidence>
<dbReference type="AlphaFoldDB" id="A0AAP6JE22"/>
<reference evidence="8 9" key="1">
    <citation type="submission" date="2023-12" db="EMBL/GenBank/DDBJ databases">
        <title>Whole-genome sequencing of halo(alkali)philic microorganisms from hypersaline lakes.</title>
        <authorList>
            <person name="Sorokin D.Y."/>
            <person name="Merkel A.Y."/>
            <person name="Messina E."/>
            <person name="Yakimov M."/>
        </authorList>
    </citation>
    <scope>NUCLEOTIDE SEQUENCE [LARGE SCALE GENOMIC DNA]</scope>
    <source>
        <strain evidence="8 9">AB-CW1</strain>
    </source>
</reference>